<dbReference type="EMBL" id="JBHUPE010000004">
    <property type="protein sequence ID" value="MFD2903745.1"/>
    <property type="molecule type" value="Genomic_DNA"/>
</dbReference>
<keyword evidence="2" id="KW-1185">Reference proteome</keyword>
<sequence length="68" mass="8161">MEFLNSDSHLSLLYHKAKESFEKCIRNDENQFLKDELSMPFDDIVVIEKDIKIVFSKRVFEEYNIEVC</sequence>
<accession>A0ABW5YU10</accession>
<proteinExistence type="predicted"/>
<comment type="caution">
    <text evidence="1">The sequence shown here is derived from an EMBL/GenBank/DDBJ whole genome shotgun (WGS) entry which is preliminary data.</text>
</comment>
<evidence type="ECO:0000313" key="2">
    <source>
        <dbReference type="Proteomes" id="UP001597509"/>
    </source>
</evidence>
<name>A0ABW5YU10_9SPHI</name>
<reference evidence="2" key="1">
    <citation type="journal article" date="2019" name="Int. J. Syst. Evol. Microbiol.">
        <title>The Global Catalogue of Microorganisms (GCM) 10K type strain sequencing project: providing services to taxonomists for standard genome sequencing and annotation.</title>
        <authorList>
            <consortium name="The Broad Institute Genomics Platform"/>
            <consortium name="The Broad Institute Genome Sequencing Center for Infectious Disease"/>
            <person name="Wu L."/>
            <person name="Ma J."/>
        </authorList>
    </citation>
    <scope>NUCLEOTIDE SEQUENCE [LARGE SCALE GENOMIC DNA]</scope>
    <source>
        <strain evidence="2">KCTC 22209</strain>
    </source>
</reference>
<protein>
    <submittedName>
        <fullName evidence="1">Uncharacterized protein</fullName>
    </submittedName>
</protein>
<dbReference type="RefSeq" id="WP_380919265.1">
    <property type="nucleotide sequence ID" value="NZ_JBHUPE010000004.1"/>
</dbReference>
<organism evidence="1 2">
    <name type="scientific">Sphingobacterium anhuiense</name>
    <dbReference type="NCBI Taxonomy" id="493780"/>
    <lineage>
        <taxon>Bacteria</taxon>
        <taxon>Pseudomonadati</taxon>
        <taxon>Bacteroidota</taxon>
        <taxon>Sphingobacteriia</taxon>
        <taxon>Sphingobacteriales</taxon>
        <taxon>Sphingobacteriaceae</taxon>
        <taxon>Sphingobacterium</taxon>
    </lineage>
</organism>
<evidence type="ECO:0000313" key="1">
    <source>
        <dbReference type="EMBL" id="MFD2903745.1"/>
    </source>
</evidence>
<dbReference type="Proteomes" id="UP001597509">
    <property type="component" value="Unassembled WGS sequence"/>
</dbReference>
<gene>
    <name evidence="1" type="ORF">ACFS6I_07420</name>
</gene>